<accession>Q1AWX6</accession>
<dbReference type="AlphaFoldDB" id="Q1AWX6"/>
<organism evidence="1 2">
    <name type="scientific">Rubrobacter xylanophilus (strain DSM 9941 / JCM 11954 / NBRC 16129 / PRD-1)</name>
    <dbReference type="NCBI Taxonomy" id="266117"/>
    <lineage>
        <taxon>Bacteria</taxon>
        <taxon>Bacillati</taxon>
        <taxon>Actinomycetota</taxon>
        <taxon>Rubrobacteria</taxon>
        <taxon>Rubrobacterales</taxon>
        <taxon>Rubrobacteraceae</taxon>
        <taxon>Rubrobacter</taxon>
    </lineage>
</organism>
<dbReference type="Proteomes" id="UP000006637">
    <property type="component" value="Chromosome"/>
</dbReference>
<name>Q1AWX6_RUBXD</name>
<dbReference type="HOGENOM" id="CLU_1495159_0_0_11"/>
<gene>
    <name evidence="1" type="ordered locus">Rxyl_1136</name>
</gene>
<dbReference type="STRING" id="266117.Rxyl_1136"/>
<evidence type="ECO:0000313" key="1">
    <source>
        <dbReference type="EMBL" id="ABG04102.1"/>
    </source>
</evidence>
<proteinExistence type="predicted"/>
<keyword evidence="2" id="KW-1185">Reference proteome</keyword>
<dbReference type="OrthoDB" id="9802489at2"/>
<dbReference type="EMBL" id="CP000386">
    <property type="protein sequence ID" value="ABG04102.1"/>
    <property type="molecule type" value="Genomic_DNA"/>
</dbReference>
<reference evidence="1 2" key="1">
    <citation type="submission" date="2006-06" db="EMBL/GenBank/DDBJ databases">
        <title>Complete sequence of Rubrobacter xylanophilus DSM 9941.</title>
        <authorList>
            <consortium name="US DOE Joint Genome Institute"/>
            <person name="Copeland A."/>
            <person name="Lucas S."/>
            <person name="Lapidus A."/>
            <person name="Barry K."/>
            <person name="Detter J.C."/>
            <person name="Glavina del Rio T."/>
            <person name="Hammon N."/>
            <person name="Israni S."/>
            <person name="Dalin E."/>
            <person name="Tice H."/>
            <person name="Pitluck S."/>
            <person name="Munk A.C."/>
            <person name="Brettin T."/>
            <person name="Bruce D."/>
            <person name="Han C."/>
            <person name="Tapia R."/>
            <person name="Gilna P."/>
            <person name="Schmutz J."/>
            <person name="Larimer F."/>
            <person name="Land M."/>
            <person name="Hauser L."/>
            <person name="Kyrpides N."/>
            <person name="Lykidis A."/>
            <person name="da Costa M.S."/>
            <person name="Rainey F.A."/>
            <person name="Empadinhas N."/>
            <person name="Jolivet E."/>
            <person name="Battista J.R."/>
            <person name="Richardson P."/>
        </authorList>
    </citation>
    <scope>NUCLEOTIDE SEQUENCE [LARGE SCALE GENOMIC DNA]</scope>
    <source>
        <strain evidence="2">DSM 9941 / NBRC 16129 / PRD-1</strain>
    </source>
</reference>
<protein>
    <submittedName>
        <fullName evidence="1">Uncharacterized protein</fullName>
    </submittedName>
</protein>
<evidence type="ECO:0000313" key="2">
    <source>
        <dbReference type="Proteomes" id="UP000006637"/>
    </source>
</evidence>
<dbReference type="KEGG" id="rxy:Rxyl_1136"/>
<dbReference type="RefSeq" id="WP_011564120.1">
    <property type="nucleotide sequence ID" value="NC_008148.1"/>
</dbReference>
<sequence>MRAIPRTATKAPRGRRGSGVAALAAAGAALLLVFLAAALEARSFEPGASLPDPAVAGVSVSERAAAHPPGGRERFPDPPRALYVYVAVRGLPAGEGLSARVERSGRSSLLGALLGGGGIVVRRDGRPHLAGDGEGVSGVVRFELRGAGGRPLPAGNYTVSVFREGGDRPSAVRRFVVGRP</sequence>